<dbReference type="EMBL" id="JBBMFD010000002">
    <property type="protein sequence ID" value="MEQ2439624.1"/>
    <property type="molecule type" value="Genomic_DNA"/>
</dbReference>
<proteinExistence type="predicted"/>
<feature type="domain" description="PNPLA" evidence="5">
    <location>
        <begin position="5"/>
        <end position="172"/>
    </location>
</feature>
<dbReference type="Pfam" id="PF19890">
    <property type="entry name" value="DUF6363"/>
    <property type="match status" value="1"/>
</dbReference>
<evidence type="ECO:0000256" key="1">
    <source>
        <dbReference type="ARBA" id="ARBA00022801"/>
    </source>
</evidence>
<keyword evidence="1 4" id="KW-0378">Hydrolase</keyword>
<accession>A0ABV1DX84</accession>
<dbReference type="SUPFAM" id="SSF52151">
    <property type="entry name" value="FabD/lysophospholipase-like"/>
    <property type="match status" value="1"/>
</dbReference>
<feature type="short sequence motif" description="GXSXG" evidence="4">
    <location>
        <begin position="36"/>
        <end position="40"/>
    </location>
</feature>
<feature type="active site" description="Nucleophile" evidence="4">
    <location>
        <position position="38"/>
    </location>
</feature>
<feature type="short sequence motif" description="DGA/G" evidence="4">
    <location>
        <begin position="159"/>
        <end position="161"/>
    </location>
</feature>
<dbReference type="PROSITE" id="PS51635">
    <property type="entry name" value="PNPLA"/>
    <property type="match status" value="1"/>
</dbReference>
<comment type="caution">
    <text evidence="6">The sequence shown here is derived from an EMBL/GenBank/DDBJ whole genome shotgun (WGS) entry which is preliminary data.</text>
</comment>
<dbReference type="InterPro" id="IPR045943">
    <property type="entry name" value="DUF6363"/>
</dbReference>
<organism evidence="6 7">
    <name type="scientific">Solibaculum intestinale</name>
    <dbReference type="NCBI Taxonomy" id="3133165"/>
    <lineage>
        <taxon>Bacteria</taxon>
        <taxon>Bacillati</taxon>
        <taxon>Bacillota</taxon>
        <taxon>Clostridia</taxon>
        <taxon>Eubacteriales</taxon>
        <taxon>Oscillospiraceae</taxon>
        <taxon>Solibaculum</taxon>
    </lineage>
</organism>
<dbReference type="InterPro" id="IPR016035">
    <property type="entry name" value="Acyl_Trfase/lysoPLipase"/>
</dbReference>
<dbReference type="RefSeq" id="WP_349217890.1">
    <property type="nucleotide sequence ID" value="NZ_JBBMFD010000002.1"/>
</dbReference>
<dbReference type="Pfam" id="PF01734">
    <property type="entry name" value="Patatin"/>
    <property type="match status" value="1"/>
</dbReference>
<keyword evidence="7" id="KW-1185">Reference proteome</keyword>
<dbReference type="InterPro" id="IPR002641">
    <property type="entry name" value="PNPLA_dom"/>
</dbReference>
<dbReference type="PANTHER" id="PTHR14226:SF25">
    <property type="entry name" value="PHOSPHOESTERASE"/>
    <property type="match status" value="1"/>
</dbReference>
<dbReference type="CDD" id="cd07208">
    <property type="entry name" value="Pat_hypo_Ecoli_yjju_like"/>
    <property type="match status" value="1"/>
</dbReference>
<evidence type="ECO:0000313" key="6">
    <source>
        <dbReference type="EMBL" id="MEQ2439624.1"/>
    </source>
</evidence>
<dbReference type="Gene3D" id="3.40.1090.10">
    <property type="entry name" value="Cytosolic phospholipase A2 catalytic domain"/>
    <property type="match status" value="2"/>
</dbReference>
<evidence type="ECO:0000313" key="7">
    <source>
        <dbReference type="Proteomes" id="UP001489509"/>
    </source>
</evidence>
<protein>
    <submittedName>
        <fullName evidence="6">Patatin family protein</fullName>
    </submittedName>
</protein>
<sequence length="284" mass="30817">MPVGLVLEGGGMRGAYTAGVLEAFTDRQIAFPYVIGVSAGALNATAFVSGQPGRTRRVLVDYCQDPRLLSVQNMMITGSLFGYDFIFNQIAAEHALIDYDGLHRSPVTMLAGATDCATGEEVWYGKEHIGPGRTDVLAASCSVPFVSKVVEYEGRPLLDGACVCPIPVEKSMEDGNALNVIVLTKHFSHEKKIGYPLGMIKSVYGRFPKLVEALSRSNGIYNDQVRLCRRLEKEGKAVVIQPPASLMVSTYEKDPKVLNDLADRGYADGEAKLKEVRALLSRGV</sequence>
<dbReference type="InterPro" id="IPR037483">
    <property type="entry name" value="YjjU-like"/>
</dbReference>
<keyword evidence="3 4" id="KW-0443">Lipid metabolism</keyword>
<feature type="active site" description="Proton acceptor" evidence="4">
    <location>
        <position position="159"/>
    </location>
</feature>
<evidence type="ECO:0000256" key="3">
    <source>
        <dbReference type="ARBA" id="ARBA00023098"/>
    </source>
</evidence>
<name>A0ABV1DX84_9FIRM</name>
<evidence type="ECO:0000259" key="5">
    <source>
        <dbReference type="PROSITE" id="PS51635"/>
    </source>
</evidence>
<evidence type="ECO:0000256" key="4">
    <source>
        <dbReference type="PROSITE-ProRule" id="PRU01161"/>
    </source>
</evidence>
<gene>
    <name evidence="6" type="ORF">WMO26_02155</name>
</gene>
<evidence type="ECO:0000256" key="2">
    <source>
        <dbReference type="ARBA" id="ARBA00022963"/>
    </source>
</evidence>
<dbReference type="InterPro" id="IPR050301">
    <property type="entry name" value="NTE"/>
</dbReference>
<dbReference type="Proteomes" id="UP001489509">
    <property type="component" value="Unassembled WGS sequence"/>
</dbReference>
<keyword evidence="2 4" id="KW-0442">Lipid degradation</keyword>
<feature type="short sequence motif" description="GXGXXG" evidence="4">
    <location>
        <begin position="9"/>
        <end position="14"/>
    </location>
</feature>
<reference evidence="6 7" key="1">
    <citation type="submission" date="2024-03" db="EMBL/GenBank/DDBJ databases">
        <title>Human intestinal bacterial collection.</title>
        <authorList>
            <person name="Pauvert C."/>
            <person name="Hitch T.C.A."/>
            <person name="Clavel T."/>
        </authorList>
    </citation>
    <scope>NUCLEOTIDE SEQUENCE [LARGE SCALE GENOMIC DNA]</scope>
    <source>
        <strain evidence="6 7">CLA-JM-H44</strain>
    </source>
</reference>
<dbReference type="PANTHER" id="PTHR14226">
    <property type="entry name" value="NEUROPATHY TARGET ESTERASE/SWISS CHEESE D.MELANOGASTER"/>
    <property type="match status" value="1"/>
</dbReference>